<reference evidence="2" key="1">
    <citation type="journal article" date="2021" name="Nat. Commun.">
        <title>Genetic determinants of endophytism in the Arabidopsis root mycobiome.</title>
        <authorList>
            <person name="Mesny F."/>
            <person name="Miyauchi S."/>
            <person name="Thiergart T."/>
            <person name="Pickel B."/>
            <person name="Atanasova L."/>
            <person name="Karlsson M."/>
            <person name="Huettel B."/>
            <person name="Barry K.W."/>
            <person name="Haridas S."/>
            <person name="Chen C."/>
            <person name="Bauer D."/>
            <person name="Andreopoulos W."/>
            <person name="Pangilinan J."/>
            <person name="LaButti K."/>
            <person name="Riley R."/>
            <person name="Lipzen A."/>
            <person name="Clum A."/>
            <person name="Drula E."/>
            <person name="Henrissat B."/>
            <person name="Kohler A."/>
            <person name="Grigoriev I.V."/>
            <person name="Martin F.M."/>
            <person name="Hacquard S."/>
        </authorList>
    </citation>
    <scope>NUCLEOTIDE SEQUENCE</scope>
    <source>
        <strain evidence="2">MPI-CAGE-AT-0016</strain>
    </source>
</reference>
<proteinExistence type="predicted"/>
<feature type="compositionally biased region" description="Low complexity" evidence="1">
    <location>
        <begin position="114"/>
        <end position="126"/>
    </location>
</feature>
<accession>A0A8K0TRX0</accession>
<protein>
    <submittedName>
        <fullName evidence="2">Uncharacterized protein</fullName>
    </submittedName>
</protein>
<organism evidence="2 3">
    <name type="scientific">Plectosphaerella cucumerina</name>
    <dbReference type="NCBI Taxonomy" id="40658"/>
    <lineage>
        <taxon>Eukaryota</taxon>
        <taxon>Fungi</taxon>
        <taxon>Dikarya</taxon>
        <taxon>Ascomycota</taxon>
        <taxon>Pezizomycotina</taxon>
        <taxon>Sordariomycetes</taxon>
        <taxon>Hypocreomycetidae</taxon>
        <taxon>Glomerellales</taxon>
        <taxon>Plectosphaerellaceae</taxon>
        <taxon>Plectosphaerella</taxon>
    </lineage>
</organism>
<dbReference type="AlphaFoldDB" id="A0A8K0TRX0"/>
<feature type="region of interest" description="Disordered" evidence="1">
    <location>
        <begin position="102"/>
        <end position="157"/>
    </location>
</feature>
<dbReference type="OrthoDB" id="5211489at2759"/>
<sequence>MTSATRYRDQHRMIRCLAGHGIWLRAGARRARAIYLCASPLLGCLRFPLFPSLSVTQPIRTFNQLHPFISGSTSNPDSTMPHHPHHETGISDEAAMEAHDIFEQAEEEENKLHSQISNESSQSTSQARMGDMGKTMPTSGSPTDKPGFEKMKKNMKK</sequence>
<evidence type="ECO:0000256" key="1">
    <source>
        <dbReference type="SAM" id="MobiDB-lite"/>
    </source>
</evidence>
<feature type="compositionally biased region" description="Basic and acidic residues" evidence="1">
    <location>
        <begin position="146"/>
        <end position="157"/>
    </location>
</feature>
<evidence type="ECO:0000313" key="3">
    <source>
        <dbReference type="Proteomes" id="UP000813385"/>
    </source>
</evidence>
<dbReference type="Proteomes" id="UP000813385">
    <property type="component" value="Unassembled WGS sequence"/>
</dbReference>
<evidence type="ECO:0000313" key="2">
    <source>
        <dbReference type="EMBL" id="KAH7374571.1"/>
    </source>
</evidence>
<keyword evidence="3" id="KW-1185">Reference proteome</keyword>
<gene>
    <name evidence="2" type="ORF">B0T11DRAFT_1625</name>
</gene>
<dbReference type="EMBL" id="JAGPXD010000001">
    <property type="protein sequence ID" value="KAH7374571.1"/>
    <property type="molecule type" value="Genomic_DNA"/>
</dbReference>
<comment type="caution">
    <text evidence="2">The sequence shown here is derived from an EMBL/GenBank/DDBJ whole genome shotgun (WGS) entry which is preliminary data.</text>
</comment>
<name>A0A8K0TRX0_9PEZI</name>